<organism evidence="2 3">
    <name type="scientific">Sulfurovum lithotrophicum</name>
    <dbReference type="NCBI Taxonomy" id="206403"/>
    <lineage>
        <taxon>Bacteria</taxon>
        <taxon>Pseudomonadati</taxon>
        <taxon>Campylobacterota</taxon>
        <taxon>Epsilonproteobacteria</taxon>
        <taxon>Campylobacterales</taxon>
        <taxon>Sulfurovaceae</taxon>
        <taxon>Sulfurovum</taxon>
    </lineage>
</organism>
<dbReference type="Proteomes" id="UP000034444">
    <property type="component" value="Chromosome"/>
</dbReference>
<dbReference type="EMBL" id="CP011308">
    <property type="protein sequence ID" value="AKF25171.1"/>
    <property type="molecule type" value="Genomic_DNA"/>
</dbReference>
<accession>A0A7U4M1J2</accession>
<dbReference type="RefSeq" id="WP_046551252.1">
    <property type="nucleotide sequence ID" value="NZ_CP011308.1"/>
</dbReference>
<reference evidence="3" key="2">
    <citation type="journal article" date="2017" name="Stand. Genomic Sci.">
        <title>Complete genome sequence of the sulfur-oxidizing chemolithoautotrophic Sulfurovum lithotrophicum 42BKTT.</title>
        <authorList>
            <person name="Jeon W."/>
            <person name="Priscilla L."/>
            <person name="Park G."/>
            <person name="Lee H."/>
            <person name="Lee N."/>
            <person name="Lee D."/>
            <person name="Kwon H."/>
            <person name="Ahn I."/>
            <person name="Lee C."/>
            <person name="Lee H."/>
            <person name="Ahn J."/>
        </authorList>
    </citation>
    <scope>NUCLEOTIDE SEQUENCE [LARGE SCALE GENOMIC DNA]</scope>
    <source>
        <strain evidence="3">ATCC BAA-797 / 42BKT</strain>
    </source>
</reference>
<evidence type="ECO:0000256" key="1">
    <source>
        <dbReference type="ARBA" id="ARBA00009981"/>
    </source>
</evidence>
<evidence type="ECO:0000313" key="2">
    <source>
        <dbReference type="EMBL" id="AKF25171.1"/>
    </source>
</evidence>
<protein>
    <submittedName>
        <fullName evidence="2">Prevent-host-death protein</fullName>
    </submittedName>
</protein>
<dbReference type="AlphaFoldDB" id="A0A7U4M1J2"/>
<dbReference type="KEGG" id="slh:YH65_07025"/>
<keyword evidence="3" id="KW-1185">Reference proteome</keyword>
<evidence type="ECO:0000313" key="3">
    <source>
        <dbReference type="Proteomes" id="UP000034444"/>
    </source>
</evidence>
<gene>
    <name evidence="2" type="ORF">YH65_07025</name>
</gene>
<reference evidence="2 3" key="1">
    <citation type="submission" date="2015-04" db="EMBL/GenBank/DDBJ databases">
        <title>Complete genome sequence of Sulfurovum lithotrophicum ATCC BAA-797T.</title>
        <authorList>
            <person name="Ahn J."/>
            <person name="Park G."/>
            <person name="Jeon W."/>
            <person name="Jang Y."/>
            <person name="Jang M."/>
            <person name="Lee H."/>
            <person name="Lee H."/>
        </authorList>
    </citation>
    <scope>NUCLEOTIDE SEQUENCE [LARGE SCALE GENOMIC DNA]</scope>
    <source>
        <strain evidence="3">ATCC BAA-797 / 42BKT</strain>
    </source>
</reference>
<dbReference type="InterPro" id="IPR036165">
    <property type="entry name" value="YefM-like_sf"/>
</dbReference>
<sequence length="84" mass="9787">MTISANEVKQRGVSLFDSLLKKFDEVIINVRGKDKYVVLDMERYKEFRANELDLAYMQTMNDIEKGNYKAQNAAEHIAELKDEL</sequence>
<proteinExistence type="inferred from homology"/>
<dbReference type="SUPFAM" id="SSF143120">
    <property type="entry name" value="YefM-like"/>
    <property type="match status" value="1"/>
</dbReference>
<name>A0A7U4M1J2_9BACT</name>
<dbReference type="OrthoDB" id="9814740at2"/>
<comment type="similarity">
    <text evidence="1">Belongs to the phD/YefM antitoxin family.</text>
</comment>